<feature type="non-terminal residue" evidence="1">
    <location>
        <position position="235"/>
    </location>
</feature>
<name>A0A8J9YF33_9NEOP</name>
<dbReference type="EMBL" id="OV170228">
    <property type="protein sequence ID" value="CAH0730044.1"/>
    <property type="molecule type" value="Genomic_DNA"/>
</dbReference>
<accession>A0A8J9YF33</accession>
<organism evidence="1 2">
    <name type="scientific">Brenthis ino</name>
    <name type="common">lesser marbled fritillary</name>
    <dbReference type="NCBI Taxonomy" id="405034"/>
    <lineage>
        <taxon>Eukaryota</taxon>
        <taxon>Metazoa</taxon>
        <taxon>Ecdysozoa</taxon>
        <taxon>Arthropoda</taxon>
        <taxon>Hexapoda</taxon>
        <taxon>Insecta</taxon>
        <taxon>Pterygota</taxon>
        <taxon>Neoptera</taxon>
        <taxon>Endopterygota</taxon>
        <taxon>Lepidoptera</taxon>
        <taxon>Glossata</taxon>
        <taxon>Ditrysia</taxon>
        <taxon>Papilionoidea</taxon>
        <taxon>Nymphalidae</taxon>
        <taxon>Heliconiinae</taxon>
        <taxon>Argynnini</taxon>
        <taxon>Brenthis</taxon>
    </lineage>
</organism>
<dbReference type="Proteomes" id="UP000838878">
    <property type="component" value="Chromosome 8"/>
</dbReference>
<sequence>MLKTLGLVIYLNSIYSLKEPNISQLDINAISNIVASKPGNITQINENMTLDFFYGNSNSTADGTNENIDLSFLDMDTQNHILSIAKAKNEETEAYINKTIQRRRNEAYYHVPFFYNKTLDLMKQSIYGTRYKLQETRELRMKYSKDLPYNIAILYGALMQMRIKIDNIYATLMKFPLHYKFLYFLIVYERCVAINMDVTDMVKRIFDIADMYRKALGEGEENSDDEEFGPPKLIG</sequence>
<proteinExistence type="predicted"/>
<protein>
    <submittedName>
        <fullName evidence="1">Uncharacterized protein</fullName>
    </submittedName>
</protein>
<dbReference type="OrthoDB" id="6882231at2759"/>
<dbReference type="AlphaFoldDB" id="A0A8J9YF33"/>
<gene>
    <name evidence="1" type="ORF">BINO364_LOCUS15068</name>
</gene>
<evidence type="ECO:0000313" key="2">
    <source>
        <dbReference type="Proteomes" id="UP000838878"/>
    </source>
</evidence>
<evidence type="ECO:0000313" key="1">
    <source>
        <dbReference type="EMBL" id="CAH0730044.1"/>
    </source>
</evidence>
<reference evidence="1" key="1">
    <citation type="submission" date="2021-12" db="EMBL/GenBank/DDBJ databases">
        <authorList>
            <person name="Martin H S."/>
        </authorList>
    </citation>
    <scope>NUCLEOTIDE SEQUENCE</scope>
</reference>
<keyword evidence="2" id="KW-1185">Reference proteome</keyword>